<dbReference type="RefSeq" id="WP_012637179.1">
    <property type="nucleotide sequence ID" value="NC_011901.1"/>
</dbReference>
<feature type="transmembrane region" description="Helical" evidence="2">
    <location>
        <begin position="6"/>
        <end position="30"/>
    </location>
</feature>
<evidence type="ECO:0000313" key="4">
    <source>
        <dbReference type="Proteomes" id="UP000002383"/>
    </source>
</evidence>
<reference evidence="3 4" key="1">
    <citation type="journal article" date="2011" name="Stand. Genomic Sci.">
        <title>Complete genome sequence of 'Thioalkalivibrio sulfidophilus' HL-EbGr7.</title>
        <authorList>
            <person name="Muyzer G."/>
            <person name="Sorokin D.Y."/>
            <person name="Mavromatis K."/>
            <person name="Lapidus A."/>
            <person name="Clum A."/>
            <person name="Ivanova N."/>
            <person name="Pati A."/>
            <person name="d'Haeseleer P."/>
            <person name="Woyke T."/>
            <person name="Kyrpides N.C."/>
        </authorList>
    </citation>
    <scope>NUCLEOTIDE SEQUENCE [LARGE SCALE GENOMIC DNA]</scope>
    <source>
        <strain evidence="3 4">HL-EbGR7</strain>
    </source>
</reference>
<dbReference type="HOGENOM" id="CLU_041282_0_0_6"/>
<sequence>MSADILNIWSASPALSLAIWLVIGIIVLYLGRPHAHQLLRGTGRAIYGSLRLAAHSIRQLEQRVMVRNRDVLLAMGREASEKAIEREFSRVNAIIERDLSQYPALHRKLADTLQKLEADYRDSTGDAPLPPAWSQMLETLSTLPSPSEPAVAKILDNIRDAVEDSHRQTLATYQKSAKERHRILNGMQPHWRGLNQTLEKVHRSITGLEERARSIDSQMERYEAMRKAEDRAVHALTASSLTQFLIASVVLVIAAFGGIINFHLIALPMSEMVGGSSYIGSVRTSDVAALVIILVEITMGLFLLEALQITRLFPMIGSLDDRMRRRMAIAAFTILVIFASIEASLAYMRDLLALDREALNQSLAGAAVAEAQFRWIPSIGQTVLGFVLPFALAFVAIPLEAFVHSLRTVLGLLALGALRALRLGLRVTGGVANHLSKVLVSLYDLLIMLPLGIERLVREYRASAVSDAPDEEVTESRAPAGKGARSNRRRKATEPDIDDDIAFSAREV</sequence>
<organism evidence="3 4">
    <name type="scientific">Thioalkalivibrio sulfidiphilus (strain HL-EbGR7)</name>
    <dbReference type="NCBI Taxonomy" id="396588"/>
    <lineage>
        <taxon>Bacteria</taxon>
        <taxon>Pseudomonadati</taxon>
        <taxon>Pseudomonadota</taxon>
        <taxon>Gammaproteobacteria</taxon>
        <taxon>Chromatiales</taxon>
        <taxon>Ectothiorhodospiraceae</taxon>
        <taxon>Thioalkalivibrio</taxon>
    </lineage>
</organism>
<keyword evidence="2" id="KW-0472">Membrane</keyword>
<dbReference type="eggNOG" id="ENOG502Z7P5">
    <property type="taxonomic scope" value="Bacteria"/>
</dbReference>
<name>B8GLT8_THISH</name>
<evidence type="ECO:0008006" key="5">
    <source>
        <dbReference type="Google" id="ProtNLM"/>
    </source>
</evidence>
<dbReference type="AlphaFoldDB" id="B8GLT8"/>
<dbReference type="EMBL" id="CP001339">
    <property type="protein sequence ID" value="ACL71691.1"/>
    <property type="molecule type" value="Genomic_DNA"/>
</dbReference>
<keyword evidence="2" id="KW-1133">Transmembrane helix</keyword>
<gene>
    <name evidence="3" type="ordered locus">Tgr7_0594</name>
</gene>
<proteinExistence type="predicted"/>
<dbReference type="OrthoDB" id="5411175at2"/>
<feature type="transmembrane region" description="Helical" evidence="2">
    <location>
        <begin position="287"/>
        <end position="307"/>
    </location>
</feature>
<feature type="transmembrane region" description="Helical" evidence="2">
    <location>
        <begin position="244"/>
        <end position="267"/>
    </location>
</feature>
<feature type="region of interest" description="Disordered" evidence="1">
    <location>
        <begin position="466"/>
        <end position="508"/>
    </location>
</feature>
<feature type="transmembrane region" description="Helical" evidence="2">
    <location>
        <begin position="383"/>
        <end position="402"/>
    </location>
</feature>
<protein>
    <recommendedName>
        <fullName evidence="5">Transmembrane protein</fullName>
    </recommendedName>
</protein>
<dbReference type="KEGG" id="tgr:Tgr7_0594"/>
<keyword evidence="2" id="KW-0812">Transmembrane</keyword>
<keyword evidence="4" id="KW-1185">Reference proteome</keyword>
<accession>B8GLT8</accession>
<evidence type="ECO:0000313" key="3">
    <source>
        <dbReference type="EMBL" id="ACL71691.1"/>
    </source>
</evidence>
<dbReference type="Proteomes" id="UP000002383">
    <property type="component" value="Chromosome"/>
</dbReference>
<dbReference type="STRING" id="396588.Tgr7_0594"/>
<evidence type="ECO:0000256" key="2">
    <source>
        <dbReference type="SAM" id="Phobius"/>
    </source>
</evidence>
<evidence type="ECO:0000256" key="1">
    <source>
        <dbReference type="SAM" id="MobiDB-lite"/>
    </source>
</evidence>
<feature type="transmembrane region" description="Helical" evidence="2">
    <location>
        <begin position="328"/>
        <end position="348"/>
    </location>
</feature>